<keyword evidence="4" id="KW-1185">Reference proteome</keyword>
<comment type="caution">
    <text evidence="3">The sequence shown here is derived from an EMBL/GenBank/DDBJ whole genome shotgun (WGS) entry which is preliminary data.</text>
</comment>
<name>A0A7J6USM1_THATH</name>
<feature type="domain" description="SWIM-type" evidence="2">
    <location>
        <begin position="15"/>
        <end position="56"/>
    </location>
</feature>
<keyword evidence="1" id="KW-0863">Zinc-finger</keyword>
<dbReference type="PROSITE" id="PS50966">
    <property type="entry name" value="ZF_SWIM"/>
    <property type="match status" value="1"/>
</dbReference>
<accession>A0A7J6USM1</accession>
<reference evidence="3 4" key="1">
    <citation type="submission" date="2020-06" db="EMBL/GenBank/DDBJ databases">
        <title>Transcriptomic and genomic resources for Thalictrum thalictroides and T. hernandezii: Facilitating candidate gene discovery in an emerging model plant lineage.</title>
        <authorList>
            <person name="Arias T."/>
            <person name="Riano-Pachon D.M."/>
            <person name="Di Stilio V.S."/>
        </authorList>
    </citation>
    <scope>NUCLEOTIDE SEQUENCE [LARGE SCALE GENOMIC DNA]</scope>
    <source>
        <strain evidence="4">cv. WT478/WT964</strain>
        <tissue evidence="3">Leaves</tissue>
    </source>
</reference>
<dbReference type="InterPro" id="IPR007527">
    <property type="entry name" value="Znf_SWIM"/>
</dbReference>
<dbReference type="OrthoDB" id="1939383at2759"/>
<keyword evidence="1" id="KW-0479">Metal-binding</keyword>
<evidence type="ECO:0000256" key="1">
    <source>
        <dbReference type="PROSITE-ProRule" id="PRU00325"/>
    </source>
</evidence>
<keyword evidence="1" id="KW-0862">Zinc</keyword>
<sequence length="94" mass="10864">MARKFKLEKGPLTLYTVFSDAKKCVVDLKARTCICNWFQTMELPCEHAIIAIVDVSLDPCGCCAEYYSKDIYIQRRLGTYRGKMRLGPRVAHQW</sequence>
<dbReference type="EMBL" id="JABWDY010043929">
    <property type="protein sequence ID" value="KAF5175529.1"/>
    <property type="molecule type" value="Genomic_DNA"/>
</dbReference>
<evidence type="ECO:0000259" key="2">
    <source>
        <dbReference type="PROSITE" id="PS50966"/>
    </source>
</evidence>
<dbReference type="Proteomes" id="UP000554482">
    <property type="component" value="Unassembled WGS sequence"/>
</dbReference>
<evidence type="ECO:0000313" key="4">
    <source>
        <dbReference type="Proteomes" id="UP000554482"/>
    </source>
</evidence>
<organism evidence="3 4">
    <name type="scientific">Thalictrum thalictroides</name>
    <name type="common">Rue-anemone</name>
    <name type="synonym">Anemone thalictroides</name>
    <dbReference type="NCBI Taxonomy" id="46969"/>
    <lineage>
        <taxon>Eukaryota</taxon>
        <taxon>Viridiplantae</taxon>
        <taxon>Streptophyta</taxon>
        <taxon>Embryophyta</taxon>
        <taxon>Tracheophyta</taxon>
        <taxon>Spermatophyta</taxon>
        <taxon>Magnoliopsida</taxon>
        <taxon>Ranunculales</taxon>
        <taxon>Ranunculaceae</taxon>
        <taxon>Thalictroideae</taxon>
        <taxon>Thalictrum</taxon>
    </lineage>
</organism>
<dbReference type="GO" id="GO:0008270">
    <property type="term" value="F:zinc ion binding"/>
    <property type="evidence" value="ECO:0007669"/>
    <property type="project" value="UniProtKB-KW"/>
</dbReference>
<dbReference type="AlphaFoldDB" id="A0A7J6USM1"/>
<gene>
    <name evidence="3" type="ORF">FRX31_034882</name>
</gene>
<protein>
    <recommendedName>
        <fullName evidence="2">SWIM-type domain-containing protein</fullName>
    </recommendedName>
</protein>
<evidence type="ECO:0000313" key="3">
    <source>
        <dbReference type="EMBL" id="KAF5175529.1"/>
    </source>
</evidence>
<proteinExistence type="predicted"/>